<dbReference type="AlphaFoldDB" id="A0A427Y4T6"/>
<keyword evidence="2" id="KW-1185">Reference proteome</keyword>
<proteinExistence type="predicted"/>
<dbReference type="RefSeq" id="XP_028478884.1">
    <property type="nucleotide sequence ID" value="XM_028619912.1"/>
</dbReference>
<reference evidence="1 2" key="1">
    <citation type="submission" date="2018-11" db="EMBL/GenBank/DDBJ databases">
        <title>Genome sequence of Apiotrichum porosum DSM 27194.</title>
        <authorList>
            <person name="Aliyu H."/>
            <person name="Gorte O."/>
            <person name="Ochsenreither K."/>
        </authorList>
    </citation>
    <scope>NUCLEOTIDE SEQUENCE [LARGE SCALE GENOMIC DNA]</scope>
    <source>
        <strain evidence="1 2">DSM 27194</strain>
    </source>
</reference>
<comment type="caution">
    <text evidence="1">The sequence shown here is derived from an EMBL/GenBank/DDBJ whole genome shotgun (WGS) entry which is preliminary data.</text>
</comment>
<name>A0A427Y4T6_9TREE</name>
<organism evidence="1 2">
    <name type="scientific">Apiotrichum porosum</name>
    <dbReference type="NCBI Taxonomy" id="105984"/>
    <lineage>
        <taxon>Eukaryota</taxon>
        <taxon>Fungi</taxon>
        <taxon>Dikarya</taxon>
        <taxon>Basidiomycota</taxon>
        <taxon>Agaricomycotina</taxon>
        <taxon>Tremellomycetes</taxon>
        <taxon>Trichosporonales</taxon>
        <taxon>Trichosporonaceae</taxon>
        <taxon>Apiotrichum</taxon>
    </lineage>
</organism>
<sequence length="433" mass="48970">MSPPSIDHHAFPHLIDSIIGYAPHGSLVALRAASRAFRDRCDALLVQHIVLSNRFQDVQETAYGQIPFPVRLEGRNGRIPSFSDWDSALAMDLSNDHYAGDWKPPRQVPNNPRATRLADLDWQPERGYHGPIQSSYRRKRHSSSAKLLANTRVVDIIGPVYDKRRCELLSALSPDVMLRFRVDSHGRSPWSRRPGCEGSLRGWEHVYEGRVGSFVSFESVDEPVPQQHSTDSAMDDDPRIWLMDGAERVVRNLFFSPSGKMAEIRESQFPPSVREVVLVFQRKTSSEVKGDGKGTAIDKSRSHEHTIYEGRQYRARANYGPLFWTLAAAAKYLPVTRLTLVGADTLPAASFLGEDTPASVRDDVFRLVEKFVRSHAADVWNMFDDDYGFDWAGEHGQTVDELVERAMRGLRVITMAEYEAERGAEMFALETRE</sequence>
<protein>
    <submittedName>
        <fullName evidence="1">Uncharacterized protein</fullName>
    </submittedName>
</protein>
<dbReference type="EMBL" id="RSCE01000002">
    <property type="protein sequence ID" value="RSH86099.1"/>
    <property type="molecule type" value="Genomic_DNA"/>
</dbReference>
<dbReference type="Proteomes" id="UP000279236">
    <property type="component" value="Unassembled WGS sequence"/>
</dbReference>
<accession>A0A427Y4T6</accession>
<gene>
    <name evidence="1" type="ORF">EHS24_004321</name>
</gene>
<evidence type="ECO:0000313" key="2">
    <source>
        <dbReference type="Proteomes" id="UP000279236"/>
    </source>
</evidence>
<evidence type="ECO:0000313" key="1">
    <source>
        <dbReference type="EMBL" id="RSH86099.1"/>
    </source>
</evidence>
<dbReference type="GeneID" id="39588864"/>